<evidence type="ECO:0000313" key="4">
    <source>
        <dbReference type="EMBL" id="ASJ70142.1"/>
    </source>
</evidence>
<reference evidence="4 5" key="1">
    <citation type="submission" date="2016-12" db="EMBL/GenBank/DDBJ databases">
        <authorList>
            <person name="Song W.-J."/>
            <person name="Kurnit D.M."/>
        </authorList>
    </citation>
    <scope>NUCLEOTIDE SEQUENCE [LARGE SCALE GENOMIC DNA]</scope>
    <source>
        <strain evidence="4 5">IMCC3135</strain>
    </source>
</reference>
<name>A0A2Z2NFY5_9GAMM</name>
<dbReference type="GO" id="GO:0106435">
    <property type="term" value="F:carboxylesterase activity"/>
    <property type="evidence" value="ECO:0007669"/>
    <property type="project" value="UniProtKB-EC"/>
</dbReference>
<dbReference type="Gene3D" id="3.40.50.1820">
    <property type="entry name" value="alpha/beta hydrolase"/>
    <property type="match status" value="1"/>
</dbReference>
<keyword evidence="2 4" id="KW-0378">Hydrolase</keyword>
<feature type="domain" description="Phospholipase/carboxylesterase/thioesterase" evidence="3">
    <location>
        <begin position="12"/>
        <end position="220"/>
    </location>
</feature>
<protein>
    <submittedName>
        <fullName evidence="4">Carboxylesterase 2</fullName>
        <ecNumber evidence="4">3.1.1.1</ecNumber>
    </submittedName>
</protein>
<comment type="similarity">
    <text evidence="1">Belongs to the AB hydrolase superfamily. AB hydrolase 2 family.</text>
</comment>
<dbReference type="PANTHER" id="PTHR10655:SF17">
    <property type="entry name" value="LYSOPHOSPHOLIPASE-LIKE PROTEIN 1"/>
    <property type="match status" value="1"/>
</dbReference>
<dbReference type="RefSeq" id="WP_088915710.1">
    <property type="nucleotide sequence ID" value="NZ_CP018632.1"/>
</dbReference>
<dbReference type="InterPro" id="IPR050565">
    <property type="entry name" value="LYPA1-2/EST-like"/>
</dbReference>
<organism evidence="4 5">
    <name type="scientific">Granulosicoccus antarcticus IMCC3135</name>
    <dbReference type="NCBI Taxonomy" id="1192854"/>
    <lineage>
        <taxon>Bacteria</taxon>
        <taxon>Pseudomonadati</taxon>
        <taxon>Pseudomonadota</taxon>
        <taxon>Gammaproteobacteria</taxon>
        <taxon>Chromatiales</taxon>
        <taxon>Granulosicoccaceae</taxon>
        <taxon>Granulosicoccus</taxon>
    </lineage>
</organism>
<evidence type="ECO:0000259" key="3">
    <source>
        <dbReference type="Pfam" id="PF02230"/>
    </source>
</evidence>
<dbReference type="AlphaFoldDB" id="A0A2Z2NFY5"/>
<sequence>MSQKLLDCIEINTAEQVEYTVIWLHGLGASGHDFEPIVPELQLLARPGVRFLFPHAPVRPITVNGGAAMRGWYDINSMDFGSRQQDSAGISESASLVSDLIDHQIELGVAARNITLAGFSQGGAIALYEGLTGKHTLGGILALSTYLPIQDITLPLITEERRSVPVFMAHGQQDDVIQMQHAVQSRDVMLENRIALEWHDYPMAHSVSADEVVDVSNWLKRQFGM</sequence>
<dbReference type="Pfam" id="PF02230">
    <property type="entry name" value="Abhydrolase_2"/>
    <property type="match status" value="1"/>
</dbReference>
<dbReference type="Proteomes" id="UP000250079">
    <property type="component" value="Chromosome"/>
</dbReference>
<dbReference type="EMBL" id="CP018632">
    <property type="protein sequence ID" value="ASJ70142.1"/>
    <property type="molecule type" value="Genomic_DNA"/>
</dbReference>
<dbReference type="SUPFAM" id="SSF53474">
    <property type="entry name" value="alpha/beta-Hydrolases"/>
    <property type="match status" value="1"/>
</dbReference>
<accession>A0A2Z2NFY5</accession>
<evidence type="ECO:0000256" key="1">
    <source>
        <dbReference type="ARBA" id="ARBA00006499"/>
    </source>
</evidence>
<dbReference type="KEGG" id="gai:IMCC3135_00055"/>
<dbReference type="OrthoDB" id="9801763at2"/>
<evidence type="ECO:0000313" key="5">
    <source>
        <dbReference type="Proteomes" id="UP000250079"/>
    </source>
</evidence>
<dbReference type="InterPro" id="IPR029058">
    <property type="entry name" value="AB_hydrolase_fold"/>
</dbReference>
<proteinExistence type="inferred from homology"/>
<dbReference type="EC" id="3.1.1.1" evidence="4"/>
<dbReference type="InterPro" id="IPR003140">
    <property type="entry name" value="PLipase/COase/thioEstase"/>
</dbReference>
<evidence type="ECO:0000256" key="2">
    <source>
        <dbReference type="ARBA" id="ARBA00022801"/>
    </source>
</evidence>
<keyword evidence="5" id="KW-1185">Reference proteome</keyword>
<dbReference type="PANTHER" id="PTHR10655">
    <property type="entry name" value="LYSOPHOSPHOLIPASE-RELATED"/>
    <property type="match status" value="1"/>
</dbReference>
<gene>
    <name evidence="4" type="primary">estB_1</name>
    <name evidence="4" type="ORF">IMCC3135_00055</name>
</gene>